<evidence type="ECO:0000313" key="3">
    <source>
        <dbReference type="Proteomes" id="UP001168098"/>
    </source>
</evidence>
<name>A0AA38ZMG0_VITRO</name>
<accession>A0AA38ZMG0</accession>
<keyword evidence="3" id="KW-1185">Reference proteome</keyword>
<comment type="caution">
    <text evidence="2">The sequence shown here is derived from an EMBL/GenBank/DDBJ whole genome shotgun (WGS) entry which is preliminary data.</text>
</comment>
<feature type="region of interest" description="Disordered" evidence="1">
    <location>
        <begin position="76"/>
        <end position="105"/>
    </location>
</feature>
<dbReference type="EMBL" id="JARBHA010000010">
    <property type="protein sequence ID" value="KAJ9691755.1"/>
    <property type="molecule type" value="Genomic_DNA"/>
</dbReference>
<reference evidence="2 3" key="1">
    <citation type="journal article" date="2023" name="BMC Biotechnol.">
        <title>Vitis rotundifolia cv Carlos genome sequencing.</title>
        <authorList>
            <person name="Huff M."/>
            <person name="Hulse-Kemp A."/>
            <person name="Scheffler B."/>
            <person name="Youngblood R."/>
            <person name="Simpson S."/>
            <person name="Babiker E."/>
            <person name="Staton M."/>
        </authorList>
    </citation>
    <scope>NUCLEOTIDE SEQUENCE [LARGE SCALE GENOMIC DNA]</scope>
    <source>
        <tissue evidence="2">Leaf</tissue>
    </source>
</reference>
<evidence type="ECO:0000256" key="1">
    <source>
        <dbReference type="SAM" id="MobiDB-lite"/>
    </source>
</evidence>
<dbReference type="Proteomes" id="UP001168098">
    <property type="component" value="Unassembled WGS sequence"/>
</dbReference>
<evidence type="ECO:0000313" key="2">
    <source>
        <dbReference type="EMBL" id="KAJ9691755.1"/>
    </source>
</evidence>
<dbReference type="AlphaFoldDB" id="A0AA38ZMG0"/>
<proteinExistence type="predicted"/>
<protein>
    <submittedName>
        <fullName evidence="2">Uncharacterized protein</fullName>
    </submittedName>
</protein>
<gene>
    <name evidence="2" type="ORF">PVL29_013828</name>
</gene>
<sequence>MVETGTEQSTFVQGFLAGRGTTMIDLERHLRCLSLKPTLKFVVISLSPFSSQMIWETTGLTLISCSVPMEDESVGESNSVLAAKEVEAKEEAKEEGDGDDRTGVF</sequence>
<organism evidence="2 3">
    <name type="scientific">Vitis rotundifolia</name>
    <name type="common">Muscadine grape</name>
    <dbReference type="NCBI Taxonomy" id="103349"/>
    <lineage>
        <taxon>Eukaryota</taxon>
        <taxon>Viridiplantae</taxon>
        <taxon>Streptophyta</taxon>
        <taxon>Embryophyta</taxon>
        <taxon>Tracheophyta</taxon>
        <taxon>Spermatophyta</taxon>
        <taxon>Magnoliopsida</taxon>
        <taxon>eudicotyledons</taxon>
        <taxon>Gunneridae</taxon>
        <taxon>Pentapetalae</taxon>
        <taxon>rosids</taxon>
        <taxon>Vitales</taxon>
        <taxon>Vitaceae</taxon>
        <taxon>Viteae</taxon>
        <taxon>Vitis</taxon>
    </lineage>
</organism>